<dbReference type="Proteomes" id="UP000036000">
    <property type="component" value="Chromosome"/>
</dbReference>
<feature type="transmembrane region" description="Helical" evidence="1">
    <location>
        <begin position="32"/>
        <end position="52"/>
    </location>
</feature>
<reference evidence="2 3" key="1">
    <citation type="submission" date="2015-07" db="EMBL/GenBank/DDBJ databases">
        <title>Lactobacillus korensis/26-25/ whole genome sequencing.</title>
        <authorList>
            <person name="Kim M.K."/>
            <person name="Im W.-T."/>
            <person name="Srinivasan S."/>
            <person name="Lee J.-J."/>
        </authorList>
    </citation>
    <scope>NUCLEOTIDE SEQUENCE [LARGE SCALE GENOMIC DNA]</scope>
    <source>
        <strain evidence="2 3">26-25</strain>
    </source>
</reference>
<sequence>MTKDKIALIVLVVLAVGLLSLVLMLMKSVLWVAFPLVFAILGLACYSVENWLEKSSKKNENEREA</sequence>
<dbReference type="EMBL" id="CP012033">
    <property type="protein sequence ID" value="AKP65818.1"/>
    <property type="molecule type" value="Genomic_DNA"/>
</dbReference>
<name>A0AAC8ZH66_9LACO</name>
<feature type="transmembrane region" description="Helical" evidence="1">
    <location>
        <begin position="7"/>
        <end position="26"/>
    </location>
</feature>
<protein>
    <submittedName>
        <fullName evidence="2">Uncharacterized protein</fullName>
    </submittedName>
</protein>
<evidence type="ECO:0000313" key="3">
    <source>
        <dbReference type="Proteomes" id="UP000036000"/>
    </source>
</evidence>
<organism evidence="2 3">
    <name type="scientific">Levilactobacillus koreensis</name>
    <dbReference type="NCBI Taxonomy" id="637971"/>
    <lineage>
        <taxon>Bacteria</taxon>
        <taxon>Bacillati</taxon>
        <taxon>Bacillota</taxon>
        <taxon>Bacilli</taxon>
        <taxon>Lactobacillales</taxon>
        <taxon>Lactobacillaceae</taxon>
        <taxon>Levilactobacillus</taxon>
    </lineage>
</organism>
<dbReference type="KEGG" id="lko:ABN16_12895"/>
<keyword evidence="1" id="KW-1133">Transmembrane helix</keyword>
<dbReference type="RefSeq" id="WP_048736100.1">
    <property type="nucleotide sequence ID" value="NZ_CP012033.1"/>
</dbReference>
<gene>
    <name evidence="2" type="ORF">ABN16_12895</name>
</gene>
<proteinExistence type="predicted"/>
<keyword evidence="1" id="KW-0472">Membrane</keyword>
<keyword evidence="1" id="KW-0812">Transmembrane</keyword>
<dbReference type="AlphaFoldDB" id="A0AAC8ZH66"/>
<accession>A0AAC8ZH66</accession>
<keyword evidence="3" id="KW-1185">Reference proteome</keyword>
<evidence type="ECO:0000313" key="2">
    <source>
        <dbReference type="EMBL" id="AKP65818.1"/>
    </source>
</evidence>
<evidence type="ECO:0000256" key="1">
    <source>
        <dbReference type="SAM" id="Phobius"/>
    </source>
</evidence>